<keyword evidence="4" id="KW-0254">Endocytosis</keyword>
<dbReference type="Gene3D" id="1.10.238.10">
    <property type="entry name" value="EF-hand"/>
    <property type="match status" value="3"/>
</dbReference>
<dbReference type="InterPro" id="IPR003903">
    <property type="entry name" value="UIM_dom"/>
</dbReference>
<feature type="compositionally biased region" description="Polar residues" evidence="13">
    <location>
        <begin position="563"/>
        <end position="572"/>
    </location>
</feature>
<dbReference type="SMART" id="SM00027">
    <property type="entry name" value="EH"/>
    <property type="match status" value="3"/>
</dbReference>
<evidence type="ECO:0000256" key="1">
    <source>
        <dbReference type="ARBA" id="ARBA00004202"/>
    </source>
</evidence>
<keyword evidence="9" id="KW-0472">Membrane</keyword>
<dbReference type="GO" id="GO:0030132">
    <property type="term" value="C:clathrin coat of coated pit"/>
    <property type="evidence" value="ECO:0007669"/>
    <property type="project" value="TreeGrafter"/>
</dbReference>
<keyword evidence="3" id="KW-0597">Phosphoprotein</keyword>
<keyword evidence="6" id="KW-0677">Repeat</keyword>
<evidence type="ECO:0000256" key="5">
    <source>
        <dbReference type="ARBA" id="ARBA00022723"/>
    </source>
</evidence>
<dbReference type="PROSITE" id="PS50031">
    <property type="entry name" value="EH"/>
    <property type="match status" value="3"/>
</dbReference>
<evidence type="ECO:0000256" key="11">
    <source>
        <dbReference type="ARBA" id="ARBA00037878"/>
    </source>
</evidence>
<reference evidence="16" key="2">
    <citation type="submission" date="2025-09" db="UniProtKB">
        <authorList>
            <consortium name="Ensembl"/>
        </authorList>
    </citation>
    <scope>IDENTIFICATION</scope>
</reference>
<reference evidence="16" key="1">
    <citation type="submission" date="2025-08" db="UniProtKB">
        <authorList>
            <consortium name="Ensembl"/>
        </authorList>
    </citation>
    <scope>IDENTIFICATION</scope>
</reference>
<dbReference type="GO" id="GO:0016197">
    <property type="term" value="P:endosomal transport"/>
    <property type="evidence" value="ECO:0007669"/>
    <property type="project" value="TreeGrafter"/>
</dbReference>
<feature type="domain" description="EF-hand" evidence="15">
    <location>
        <begin position="257"/>
        <end position="292"/>
    </location>
</feature>
<dbReference type="PROSITE" id="PS00018">
    <property type="entry name" value="EF_HAND_1"/>
    <property type="match status" value="2"/>
</dbReference>
<keyword evidence="10" id="KW-0168">Coated pit</keyword>
<feature type="domain" description="EH" evidence="14">
    <location>
        <begin position="258"/>
        <end position="348"/>
    </location>
</feature>
<dbReference type="SUPFAM" id="SSF47473">
    <property type="entry name" value="EF-hand"/>
    <property type="match status" value="3"/>
</dbReference>
<dbReference type="SMART" id="SM00054">
    <property type="entry name" value="EFh"/>
    <property type="match status" value="3"/>
</dbReference>
<dbReference type="PANTHER" id="PTHR11216">
    <property type="entry name" value="EH DOMAIN"/>
    <property type="match status" value="1"/>
</dbReference>
<dbReference type="CDD" id="cd00052">
    <property type="entry name" value="EH"/>
    <property type="match status" value="3"/>
</dbReference>
<evidence type="ECO:0000256" key="4">
    <source>
        <dbReference type="ARBA" id="ARBA00022583"/>
    </source>
</evidence>
<accession>A0A672KV31</accession>
<dbReference type="Proteomes" id="UP000472262">
    <property type="component" value="Unassembled WGS sequence"/>
</dbReference>
<evidence type="ECO:0000313" key="17">
    <source>
        <dbReference type="Proteomes" id="UP000472262"/>
    </source>
</evidence>
<comment type="subcellular location">
    <subcellularLocation>
        <location evidence="1">Cell membrane</location>
        <topology evidence="1">Peripheral membrane protein</topology>
    </subcellularLocation>
    <subcellularLocation>
        <location evidence="11">Membrane</location>
        <location evidence="11">Coated pit</location>
    </subcellularLocation>
</comment>
<dbReference type="InterPro" id="IPR000261">
    <property type="entry name" value="EH_dom"/>
</dbReference>
<evidence type="ECO:0000256" key="9">
    <source>
        <dbReference type="ARBA" id="ARBA00023136"/>
    </source>
</evidence>
<evidence type="ECO:0000256" key="3">
    <source>
        <dbReference type="ARBA" id="ARBA00022553"/>
    </source>
</evidence>
<feature type="domain" description="EF-hand" evidence="15">
    <location>
        <begin position="46"/>
        <end position="81"/>
    </location>
</feature>
<keyword evidence="5" id="KW-0479">Metal-binding</keyword>
<dbReference type="Pfam" id="PF12763">
    <property type="entry name" value="EH"/>
    <property type="match status" value="3"/>
</dbReference>
<feature type="compositionally biased region" description="Pro residues" evidence="13">
    <location>
        <begin position="698"/>
        <end position="707"/>
    </location>
</feature>
<evidence type="ECO:0000259" key="15">
    <source>
        <dbReference type="PROSITE" id="PS50222"/>
    </source>
</evidence>
<dbReference type="FunFam" id="1.10.238.10:FF:000074">
    <property type="entry name" value="epidermal growth factor receptor substrate 15 isoform X1"/>
    <property type="match status" value="1"/>
</dbReference>
<proteinExistence type="predicted"/>
<organism evidence="16 17">
    <name type="scientific">Sinocyclocheilus grahami</name>
    <name type="common">Dianchi golden-line fish</name>
    <name type="synonym">Barbus grahami</name>
    <dbReference type="NCBI Taxonomy" id="75366"/>
    <lineage>
        <taxon>Eukaryota</taxon>
        <taxon>Metazoa</taxon>
        <taxon>Chordata</taxon>
        <taxon>Craniata</taxon>
        <taxon>Vertebrata</taxon>
        <taxon>Euteleostomi</taxon>
        <taxon>Actinopterygii</taxon>
        <taxon>Neopterygii</taxon>
        <taxon>Teleostei</taxon>
        <taxon>Ostariophysi</taxon>
        <taxon>Cypriniformes</taxon>
        <taxon>Cyprinidae</taxon>
        <taxon>Cyprininae</taxon>
        <taxon>Sinocyclocheilus</taxon>
    </lineage>
</organism>
<evidence type="ECO:0000256" key="13">
    <source>
        <dbReference type="SAM" id="MobiDB-lite"/>
    </source>
</evidence>
<dbReference type="FunCoup" id="A0A672KV31">
    <property type="interactions" value="1012"/>
</dbReference>
<dbReference type="FunFam" id="1.10.238.10:FF:000026">
    <property type="entry name" value="Epidermal growth factor receptor pathway substrate 15-like 1"/>
    <property type="match status" value="1"/>
</dbReference>
<dbReference type="InterPro" id="IPR018247">
    <property type="entry name" value="EF_Hand_1_Ca_BS"/>
</dbReference>
<evidence type="ECO:0000259" key="14">
    <source>
        <dbReference type="PROSITE" id="PS50031"/>
    </source>
</evidence>
<evidence type="ECO:0000256" key="8">
    <source>
        <dbReference type="ARBA" id="ARBA00022990"/>
    </source>
</evidence>
<feature type="compositionally biased region" description="Polar residues" evidence="13">
    <location>
        <begin position="631"/>
        <end position="658"/>
    </location>
</feature>
<dbReference type="GO" id="GO:0006897">
    <property type="term" value="P:endocytosis"/>
    <property type="evidence" value="ECO:0007669"/>
    <property type="project" value="UniProtKB-KW"/>
</dbReference>
<dbReference type="GO" id="GO:0005509">
    <property type="term" value="F:calcium ion binding"/>
    <property type="evidence" value="ECO:0007669"/>
    <property type="project" value="InterPro"/>
</dbReference>
<sequence length="1044" mass="114684">TKFCVIWLQLSSGNPVYEKYYRQVDPSSSGRVGAADAALFLKRSGLTDLVLGKIWDLADSDCKGSLNKQQFFVALRLVACAQNGFEVSLKSLNAAVPPPKFHDTSSPLQFGPVPTDCPWVVKAEEKLKFDAIFDSLSPVGGMLTGDKVKPVLLNSKLPVEVLGRVWELSDIDRDGMLDKDEFAVVMHLVYRALVSEPVPMSLPATLIPPSKRKKIATPPVMPLLPSPAPHKERDSTHSGSKTLPAKPTPPQWVVSPAEKAKYDDLFAKTDSDMDGLVSGAEIRDIFLKTGLPSATLARIWELCDIGDVGKLSQDQFALALYLINQKLSKGIDPPQTLSPEMIPPSDRLAQQDNAVTVQAADFSAIKELDSLTNEIVDLQKEKSVVEQDIKEREETIRQRTSEVQDLQEEVQKGSEELSHLQADRQDVQEKLDRLDEQKRSLEEQLRLIQQQCSQESQLIQSLQVEHSEQEQRIGDYEEELTRAREELLHLQEETRQLGEKVQSARAQLCPLEDAVKESHTQIAQEQKRLAELKTEEREVTARLTWKILEEPVLVNGTVPSSEQLEQLQWPQPTAQPPEKPKEDKVQDEEEQSSVDELQELRVTEEQLGSEAEEPSTSPEEQEPKADFYSSDLYNSGLSTASSTTMAWPQGITESTIQANPEPEVEEEKEKAEAEEPATSTPKLETVEPEKKEAAQPVTLPPTYPPSGPGLEFFHSDLFTDSDPFTEDPFSKVDISDPFGGDPFKGTDPFAADNFFKQSSVGFPSGDPFGSSDPFTATTGPKEPDPFTSRTSNAVTPDPFASGSGNVQDTDPFGSKMDALGDADPFSSTGTGHDPFGGSDIPARDGPAAANDPFAPGGTTVATNSDPGRTNPFAAVFGNETFGGGFADFSSLAKSNGSDPFDSSTNKNLYKEDSQSDVPPALPPKTGTPTRPPPPPPGKRSNIHRSDSSESFQRRGLFKAQGSGEFSSLPAKDSVPDPFAPSSPHQAPRDPNRFASFDKYPTEEDMIEWAKRESEREERERVARLTQQEQEDLELAIALSKSELS</sequence>
<feature type="compositionally biased region" description="Basic and acidic residues" evidence="13">
    <location>
        <begin position="684"/>
        <end position="693"/>
    </location>
</feature>
<name>A0A672KV31_SINGR</name>
<dbReference type="InParanoid" id="A0A672KV31"/>
<feature type="compositionally biased region" description="Pro residues" evidence="13">
    <location>
        <begin position="219"/>
        <end position="228"/>
    </location>
</feature>
<feature type="region of interest" description="Disordered" evidence="13">
    <location>
        <begin position="217"/>
        <end position="253"/>
    </location>
</feature>
<dbReference type="Ensembl" id="ENSSGRT00000015602.1">
    <property type="protein sequence ID" value="ENSSGRP00000014445.1"/>
    <property type="gene ID" value="ENSSGRG00000008561.1"/>
</dbReference>
<evidence type="ECO:0000256" key="2">
    <source>
        <dbReference type="ARBA" id="ARBA00022475"/>
    </source>
</evidence>
<feature type="domain" description="EH" evidence="14">
    <location>
        <begin position="125"/>
        <end position="213"/>
    </location>
</feature>
<protein>
    <submittedName>
        <fullName evidence="16">Epidermal growth factor receptor substrate 15-like</fullName>
    </submittedName>
</protein>
<dbReference type="PROSITE" id="PS50330">
    <property type="entry name" value="UIM"/>
    <property type="match status" value="2"/>
</dbReference>
<keyword evidence="7" id="KW-0106">Calcium</keyword>
<feature type="compositionally biased region" description="Acidic residues" evidence="13">
    <location>
        <begin position="585"/>
        <end position="597"/>
    </location>
</feature>
<keyword evidence="17" id="KW-1185">Reference proteome</keyword>
<dbReference type="PANTHER" id="PTHR11216:SF54">
    <property type="entry name" value="EPIDERMAL GROWTH FACTOR RECEPTOR SUBSTRATE 15"/>
    <property type="match status" value="1"/>
</dbReference>
<dbReference type="SUPFAM" id="SSF90257">
    <property type="entry name" value="Myosin rod fragments"/>
    <property type="match status" value="1"/>
</dbReference>
<keyword evidence="8" id="KW-0007">Acetylation</keyword>
<dbReference type="GO" id="GO:0045296">
    <property type="term" value="F:cadherin binding"/>
    <property type="evidence" value="ECO:0007669"/>
    <property type="project" value="TreeGrafter"/>
</dbReference>
<keyword evidence="12" id="KW-0175">Coiled coil</keyword>
<evidence type="ECO:0000256" key="6">
    <source>
        <dbReference type="ARBA" id="ARBA00022737"/>
    </source>
</evidence>
<evidence type="ECO:0000256" key="7">
    <source>
        <dbReference type="ARBA" id="ARBA00022837"/>
    </source>
</evidence>
<feature type="compositionally biased region" description="Polar residues" evidence="13">
    <location>
        <begin position="891"/>
        <end position="907"/>
    </location>
</feature>
<evidence type="ECO:0000256" key="12">
    <source>
        <dbReference type="SAM" id="Coils"/>
    </source>
</evidence>
<feature type="coiled-coil region" evidence="12">
    <location>
        <begin position="368"/>
        <end position="542"/>
    </location>
</feature>
<dbReference type="PROSITE" id="PS50222">
    <property type="entry name" value="EF_HAND_2"/>
    <property type="match status" value="3"/>
</dbReference>
<feature type="region of interest" description="Disordered" evidence="13">
    <location>
        <begin position="563"/>
        <end position="1000"/>
    </location>
</feature>
<feature type="domain" description="EH" evidence="14">
    <location>
        <begin position="13"/>
        <end position="102"/>
    </location>
</feature>
<dbReference type="InterPro" id="IPR011992">
    <property type="entry name" value="EF-hand-dom_pair"/>
</dbReference>
<dbReference type="InterPro" id="IPR002048">
    <property type="entry name" value="EF_hand_dom"/>
</dbReference>
<dbReference type="AlphaFoldDB" id="A0A672KV31"/>
<evidence type="ECO:0000256" key="10">
    <source>
        <dbReference type="ARBA" id="ARBA00023176"/>
    </source>
</evidence>
<gene>
    <name evidence="16" type="primary">LOC107549735</name>
</gene>
<feature type="domain" description="EF-hand" evidence="15">
    <location>
        <begin position="157"/>
        <end position="192"/>
    </location>
</feature>
<dbReference type="OMA" id="GHFLQTS"/>
<keyword evidence="2" id="KW-1003">Cell membrane</keyword>
<evidence type="ECO:0000313" key="16">
    <source>
        <dbReference type="Ensembl" id="ENSSGRP00000014445.1"/>
    </source>
</evidence>